<dbReference type="EMBL" id="MFBO01000004">
    <property type="protein sequence ID" value="OGD98812.1"/>
    <property type="molecule type" value="Genomic_DNA"/>
</dbReference>
<name>A0A1F5H3R6_9BACT</name>
<evidence type="ECO:0000313" key="2">
    <source>
        <dbReference type="Proteomes" id="UP000176740"/>
    </source>
</evidence>
<dbReference type="PANTHER" id="PTHR34849">
    <property type="entry name" value="SSL5025 PROTEIN"/>
    <property type="match status" value="1"/>
</dbReference>
<dbReference type="InterPro" id="IPR036388">
    <property type="entry name" value="WH-like_DNA-bd_sf"/>
</dbReference>
<dbReference type="SUPFAM" id="SSF46689">
    <property type="entry name" value="Homeodomain-like"/>
    <property type="match status" value="1"/>
</dbReference>
<protein>
    <recommendedName>
        <fullName evidence="3">Antitoxin</fullName>
    </recommendedName>
</protein>
<dbReference type="Pfam" id="PF04255">
    <property type="entry name" value="DUF433"/>
    <property type="match status" value="1"/>
</dbReference>
<dbReference type="Gene3D" id="1.10.10.10">
    <property type="entry name" value="Winged helix-like DNA-binding domain superfamily/Winged helix DNA-binding domain"/>
    <property type="match status" value="1"/>
</dbReference>
<proteinExistence type="predicted"/>
<dbReference type="InterPro" id="IPR007367">
    <property type="entry name" value="DUF433"/>
</dbReference>
<evidence type="ECO:0000313" key="1">
    <source>
        <dbReference type="EMBL" id="OGD98812.1"/>
    </source>
</evidence>
<dbReference type="AlphaFoldDB" id="A0A1F5H3R6"/>
<reference evidence="1 2" key="1">
    <citation type="journal article" date="2016" name="Nat. Commun.">
        <title>Thousands of microbial genomes shed light on interconnected biogeochemical processes in an aquifer system.</title>
        <authorList>
            <person name="Anantharaman K."/>
            <person name="Brown C.T."/>
            <person name="Hug L.A."/>
            <person name="Sharon I."/>
            <person name="Castelle C.J."/>
            <person name="Probst A.J."/>
            <person name="Thomas B.C."/>
            <person name="Singh A."/>
            <person name="Wilkins M.J."/>
            <person name="Karaoz U."/>
            <person name="Brodie E.L."/>
            <person name="Williams K.H."/>
            <person name="Hubbard S.S."/>
            <person name="Banfield J.F."/>
        </authorList>
    </citation>
    <scope>NUCLEOTIDE SEQUENCE [LARGE SCALE GENOMIC DNA]</scope>
</reference>
<dbReference type="STRING" id="1797725.A3A49_00670"/>
<sequence>MTKIITDPKIMLGKPTVKGTRITVEQILKLLAQKLTIEEILGDFPQLTEDDIKAAVNYAAKSVASVHASSVKYLHEIHR</sequence>
<comment type="caution">
    <text evidence="1">The sequence shown here is derived from an EMBL/GenBank/DDBJ whole genome shotgun (WGS) entry which is preliminary data.</text>
</comment>
<dbReference type="Proteomes" id="UP000176740">
    <property type="component" value="Unassembled WGS sequence"/>
</dbReference>
<dbReference type="PANTHER" id="PTHR34849:SF3">
    <property type="entry name" value="SSR2962 PROTEIN"/>
    <property type="match status" value="1"/>
</dbReference>
<dbReference type="InterPro" id="IPR009057">
    <property type="entry name" value="Homeodomain-like_sf"/>
</dbReference>
<gene>
    <name evidence="1" type="ORF">A3A49_00670</name>
</gene>
<evidence type="ECO:0008006" key="3">
    <source>
        <dbReference type="Google" id="ProtNLM"/>
    </source>
</evidence>
<accession>A0A1F5H3R6</accession>
<organism evidence="1 2">
    <name type="scientific">Candidatus Curtissbacteria bacterium RIFCSPLOWO2_01_FULL_38_11b</name>
    <dbReference type="NCBI Taxonomy" id="1797725"/>
    <lineage>
        <taxon>Bacteria</taxon>
        <taxon>Candidatus Curtissiibacteriota</taxon>
    </lineage>
</organism>